<evidence type="ECO:0000313" key="7">
    <source>
        <dbReference type="Proteomes" id="UP000266426"/>
    </source>
</evidence>
<dbReference type="Pfam" id="PF00005">
    <property type="entry name" value="ABC_tran"/>
    <property type="match status" value="1"/>
</dbReference>
<dbReference type="Gene3D" id="3.40.50.300">
    <property type="entry name" value="P-loop containing nucleotide triphosphate hydrolases"/>
    <property type="match status" value="1"/>
</dbReference>
<keyword evidence="3" id="KW-0547">Nucleotide-binding</keyword>
<gene>
    <name evidence="6" type="ORF">C4541_08945</name>
</gene>
<feature type="domain" description="ABC transporter" evidence="5">
    <location>
        <begin position="2"/>
        <end position="231"/>
    </location>
</feature>
<dbReference type="GO" id="GO:0005524">
    <property type="term" value="F:ATP binding"/>
    <property type="evidence" value="ECO:0007669"/>
    <property type="project" value="UniProtKB-KW"/>
</dbReference>
<accession>A0A3A4R0R0</accession>
<dbReference type="InterPro" id="IPR003593">
    <property type="entry name" value="AAA+_ATPase"/>
</dbReference>
<dbReference type="PANTHER" id="PTHR43335">
    <property type="entry name" value="ABC TRANSPORTER, ATP-BINDING PROTEIN"/>
    <property type="match status" value="1"/>
</dbReference>
<proteinExistence type="inferred from homology"/>
<reference evidence="6 7" key="1">
    <citation type="journal article" date="2017" name="ISME J.">
        <title>Energy and carbon metabolisms in a deep terrestrial subsurface fluid microbial community.</title>
        <authorList>
            <person name="Momper L."/>
            <person name="Jungbluth S.P."/>
            <person name="Lee M.D."/>
            <person name="Amend J.P."/>
        </authorList>
    </citation>
    <scope>NUCLEOTIDE SEQUENCE [LARGE SCALE GENOMIC DNA]</scope>
    <source>
        <strain evidence="6">SURF_26</strain>
    </source>
</reference>
<dbReference type="Proteomes" id="UP000266426">
    <property type="component" value="Unassembled WGS sequence"/>
</dbReference>
<dbReference type="SUPFAM" id="SSF52540">
    <property type="entry name" value="P-loop containing nucleoside triphosphate hydrolases"/>
    <property type="match status" value="1"/>
</dbReference>
<evidence type="ECO:0000259" key="5">
    <source>
        <dbReference type="PROSITE" id="PS50893"/>
    </source>
</evidence>
<dbReference type="InterPro" id="IPR003439">
    <property type="entry name" value="ABC_transporter-like_ATP-bd"/>
</dbReference>
<organism evidence="6 7">
    <name type="scientific">Candidatus Auribacter fodinae</name>
    <dbReference type="NCBI Taxonomy" id="2093366"/>
    <lineage>
        <taxon>Bacteria</taxon>
        <taxon>Pseudomonadati</taxon>
        <taxon>Candidatus Auribacterota</taxon>
        <taxon>Candidatus Auribacteria</taxon>
        <taxon>Candidatus Auribacterales</taxon>
        <taxon>Candidatus Auribacteraceae</taxon>
        <taxon>Candidatus Auribacter</taxon>
    </lineage>
</organism>
<dbReference type="AlphaFoldDB" id="A0A3A4R0R0"/>
<keyword evidence="2" id="KW-0813">Transport</keyword>
<name>A0A3A4R0R0_9BACT</name>
<dbReference type="PANTHER" id="PTHR43335:SF4">
    <property type="entry name" value="ABC TRANSPORTER, ATP-BINDING PROTEIN"/>
    <property type="match status" value="1"/>
</dbReference>
<sequence>MIEVKNLTRNYGTTIAVNDVSFSVKKGEVLGFLGPNGAGKTTTMKVLTCFMPPTSGTATVDGFDILEDPLAVRERIGYLPESTPLYTDMMVEDYLSYIAEMRRIPQAQRASRIKRMIDVCSLRGVLKKDIGALSKGYKQRVGLAQAMIHDPAILILDEPTSGLDPNQIIEIRQLIKELGKEKTIILSTHILPEVSATCDRVMIINEGKLVASGTPDELQNEAAGDSVLYVAITAKQSDIESTFANINVIKASECISHSGGRYSYRLVIDKSQKDCGASVFQLAVERGWVLSEIRSEQLSLEDVFLKLTTGDN</sequence>
<evidence type="ECO:0000256" key="3">
    <source>
        <dbReference type="ARBA" id="ARBA00022741"/>
    </source>
</evidence>
<protein>
    <submittedName>
        <fullName evidence="6">ATP-binding cassette domain-containing protein</fullName>
    </submittedName>
</protein>
<comment type="caution">
    <text evidence="6">The sequence shown here is derived from an EMBL/GenBank/DDBJ whole genome shotgun (WGS) entry which is preliminary data.</text>
</comment>
<dbReference type="EMBL" id="QZJZ01000072">
    <property type="protein sequence ID" value="RJP57996.1"/>
    <property type="molecule type" value="Genomic_DNA"/>
</dbReference>
<dbReference type="PROSITE" id="PS50893">
    <property type="entry name" value="ABC_TRANSPORTER_2"/>
    <property type="match status" value="1"/>
</dbReference>
<evidence type="ECO:0000256" key="1">
    <source>
        <dbReference type="ARBA" id="ARBA00005417"/>
    </source>
</evidence>
<evidence type="ECO:0000256" key="4">
    <source>
        <dbReference type="ARBA" id="ARBA00022840"/>
    </source>
</evidence>
<dbReference type="SMART" id="SM00382">
    <property type="entry name" value="AAA"/>
    <property type="match status" value="1"/>
</dbReference>
<dbReference type="CDD" id="cd03230">
    <property type="entry name" value="ABC_DR_subfamily_A"/>
    <property type="match status" value="1"/>
</dbReference>
<evidence type="ECO:0000313" key="6">
    <source>
        <dbReference type="EMBL" id="RJP57996.1"/>
    </source>
</evidence>
<comment type="similarity">
    <text evidence="1">Belongs to the ABC transporter superfamily.</text>
</comment>
<evidence type="ECO:0000256" key="2">
    <source>
        <dbReference type="ARBA" id="ARBA00022448"/>
    </source>
</evidence>
<dbReference type="GO" id="GO:0016887">
    <property type="term" value="F:ATP hydrolysis activity"/>
    <property type="evidence" value="ECO:0007669"/>
    <property type="project" value="InterPro"/>
</dbReference>
<dbReference type="InterPro" id="IPR027417">
    <property type="entry name" value="P-loop_NTPase"/>
</dbReference>
<keyword evidence="4 6" id="KW-0067">ATP-binding</keyword>